<keyword evidence="1" id="KW-0677">Repeat</keyword>
<name>A0A8S2DJB7_9BILA</name>
<evidence type="ECO:0008006" key="7">
    <source>
        <dbReference type="Google" id="ProtNLM"/>
    </source>
</evidence>
<evidence type="ECO:0000256" key="2">
    <source>
        <dbReference type="ARBA" id="ARBA00022803"/>
    </source>
</evidence>
<evidence type="ECO:0000313" key="5">
    <source>
        <dbReference type="EMBL" id="CAF3754478.1"/>
    </source>
</evidence>
<proteinExistence type="predicted"/>
<dbReference type="EMBL" id="CAJNOK010005785">
    <property type="protein sequence ID" value="CAF0984086.1"/>
    <property type="molecule type" value="Genomic_DNA"/>
</dbReference>
<dbReference type="InterPro" id="IPR011990">
    <property type="entry name" value="TPR-like_helical_dom_sf"/>
</dbReference>
<keyword evidence="2 3" id="KW-0802">TPR repeat</keyword>
<dbReference type="AlphaFoldDB" id="A0A8S2DJB7"/>
<accession>A0A8S2DJB7</accession>
<gene>
    <name evidence="4" type="ORF">OVA965_LOCUS13735</name>
    <name evidence="5" type="ORF">TMI583_LOCUS13738</name>
</gene>
<protein>
    <recommendedName>
        <fullName evidence="7">Tetratricopeptide repeat protein</fullName>
    </recommendedName>
</protein>
<dbReference type="PANTHER" id="PTHR45641:SF1">
    <property type="entry name" value="AAA+ ATPASE DOMAIN-CONTAINING PROTEIN"/>
    <property type="match status" value="1"/>
</dbReference>
<dbReference type="EMBL" id="CAJOBA010005791">
    <property type="protein sequence ID" value="CAF3754478.1"/>
    <property type="molecule type" value="Genomic_DNA"/>
</dbReference>
<feature type="repeat" description="TPR" evidence="3">
    <location>
        <begin position="325"/>
        <end position="358"/>
    </location>
</feature>
<dbReference type="SUPFAM" id="SSF48452">
    <property type="entry name" value="TPR-like"/>
    <property type="match status" value="1"/>
</dbReference>
<evidence type="ECO:0000313" key="6">
    <source>
        <dbReference type="Proteomes" id="UP000677228"/>
    </source>
</evidence>
<dbReference type="Proteomes" id="UP000677228">
    <property type="component" value="Unassembled WGS sequence"/>
</dbReference>
<dbReference type="InterPro" id="IPR019734">
    <property type="entry name" value="TPR_rpt"/>
</dbReference>
<comment type="caution">
    <text evidence="4">The sequence shown here is derived from an EMBL/GenBank/DDBJ whole genome shotgun (WGS) entry which is preliminary data.</text>
</comment>
<feature type="repeat" description="TPR" evidence="3">
    <location>
        <begin position="367"/>
        <end position="400"/>
    </location>
</feature>
<dbReference type="Gene3D" id="1.25.40.10">
    <property type="entry name" value="Tetratricopeptide repeat domain"/>
    <property type="match status" value="1"/>
</dbReference>
<dbReference type="SMART" id="SM00028">
    <property type="entry name" value="TPR"/>
    <property type="match status" value="2"/>
</dbReference>
<dbReference type="Proteomes" id="UP000682733">
    <property type="component" value="Unassembled WGS sequence"/>
</dbReference>
<reference evidence="4" key="1">
    <citation type="submission" date="2021-02" db="EMBL/GenBank/DDBJ databases">
        <authorList>
            <person name="Nowell W R."/>
        </authorList>
    </citation>
    <scope>NUCLEOTIDE SEQUENCE</scope>
</reference>
<dbReference type="Pfam" id="PF13424">
    <property type="entry name" value="TPR_12"/>
    <property type="match status" value="1"/>
</dbReference>
<evidence type="ECO:0000313" key="4">
    <source>
        <dbReference type="EMBL" id="CAF0984086.1"/>
    </source>
</evidence>
<sequence>MIETNDLLDEILATPTNDNKKQMSVLEEFRCSYTEENVRWWYTRDCCLYKTLNKTICSNDIEMIITCQFLLIDLYKKLEKLKTEQQQLSTPDVYCGVLIDEYYLHKIEKSINEYISMNWLLFGSDNRQLIIDFIETSLISRNNLKRVLFHIHIDNSSCIKPFAYINGEQYFMNNNNNNNEQEILFMIDSIFQINSIRKTDNYSIIDLRLCNEMTNNINFAQSNKSLKYYEESLIDTNHMTYGPLGHLHRHMNYFKKVVNQHGKLILLKIFQLNNLNNKNEENVASIYKKIGLFFDEKNDNYHTLKYYCLFMKRNEKLNGNTPEVIPIYNELVRLYVNQMKYDEALLYYEKILNIQQKFPLLNYHHISKTYENIANMYKNGKQFDLAFTYFQKAIEVYRQSA</sequence>
<dbReference type="PANTHER" id="PTHR45641">
    <property type="entry name" value="TETRATRICOPEPTIDE REPEAT PROTEIN (AFU_ORTHOLOGUE AFUA_6G03870)"/>
    <property type="match status" value="1"/>
</dbReference>
<dbReference type="PROSITE" id="PS50005">
    <property type="entry name" value="TPR"/>
    <property type="match status" value="2"/>
</dbReference>
<evidence type="ECO:0000256" key="3">
    <source>
        <dbReference type="PROSITE-ProRule" id="PRU00339"/>
    </source>
</evidence>
<organism evidence="4 6">
    <name type="scientific">Didymodactylos carnosus</name>
    <dbReference type="NCBI Taxonomy" id="1234261"/>
    <lineage>
        <taxon>Eukaryota</taxon>
        <taxon>Metazoa</taxon>
        <taxon>Spiralia</taxon>
        <taxon>Gnathifera</taxon>
        <taxon>Rotifera</taxon>
        <taxon>Eurotatoria</taxon>
        <taxon>Bdelloidea</taxon>
        <taxon>Philodinida</taxon>
        <taxon>Philodinidae</taxon>
        <taxon>Didymodactylos</taxon>
    </lineage>
</organism>
<evidence type="ECO:0000256" key="1">
    <source>
        <dbReference type="ARBA" id="ARBA00022737"/>
    </source>
</evidence>